<keyword evidence="3" id="KW-0408">Iron</keyword>
<feature type="domain" description="Rieske" evidence="5">
    <location>
        <begin position="3"/>
        <end position="115"/>
    </location>
</feature>
<accession>F2L730</accession>
<dbReference type="GO" id="GO:0016705">
    <property type="term" value="F:oxidoreductase activity, acting on paired donors, with incorporation or reduction of molecular oxygen"/>
    <property type="evidence" value="ECO:0007669"/>
    <property type="project" value="UniProtKB-ARBA"/>
</dbReference>
<proteinExistence type="predicted"/>
<gene>
    <name evidence="6" type="ORF">Psed_6939</name>
</gene>
<dbReference type="Gene3D" id="2.102.10.10">
    <property type="entry name" value="Rieske [2Fe-2S] iron-sulphur domain"/>
    <property type="match status" value="1"/>
</dbReference>
<evidence type="ECO:0000256" key="3">
    <source>
        <dbReference type="ARBA" id="ARBA00023004"/>
    </source>
</evidence>
<dbReference type="PANTHER" id="PTHR21496">
    <property type="entry name" value="FERREDOXIN-RELATED"/>
    <property type="match status" value="1"/>
</dbReference>
<keyword evidence="2" id="KW-0479">Metal-binding</keyword>
<dbReference type="GO" id="GO:0004497">
    <property type="term" value="F:monooxygenase activity"/>
    <property type="evidence" value="ECO:0007669"/>
    <property type="project" value="UniProtKB-ARBA"/>
</dbReference>
<evidence type="ECO:0000313" key="6">
    <source>
        <dbReference type="EMBL" id="AEA29003.1"/>
    </source>
</evidence>
<keyword evidence="6" id="KW-0614">Plasmid</keyword>
<evidence type="ECO:0000256" key="4">
    <source>
        <dbReference type="ARBA" id="ARBA00023014"/>
    </source>
</evidence>
<dbReference type="PROSITE" id="PS51296">
    <property type="entry name" value="RIESKE"/>
    <property type="match status" value="1"/>
</dbReference>
<dbReference type="InterPro" id="IPR036922">
    <property type="entry name" value="Rieske_2Fe-2S_sf"/>
</dbReference>
<dbReference type="PANTHER" id="PTHR21496:SF23">
    <property type="entry name" value="3-PHENYLPROPIONATE_CINNAMIC ACID DIOXYGENASE FERREDOXIN SUBUNIT"/>
    <property type="match status" value="1"/>
</dbReference>
<sequence>MRQVVFGADELAPGEMRAVQYGAMSVVVLRDRHGRYHALRNACLHQGAPLSKGTLGPMVDGSAVGQYEPAADREVLRCPWHGYEFDVESGRCPADPARLRLRTYPVAVEDGQVVLGRDTVPGGQGKL</sequence>
<protein>
    <submittedName>
        <fullName evidence="6">Rieske (2Fe-2S) iron-sulfur domain protein</fullName>
    </submittedName>
</protein>
<geneLocation type="plasmid" evidence="6">
    <name>pPSED02</name>
</geneLocation>
<dbReference type="EMBL" id="CP002596">
    <property type="protein sequence ID" value="AEA29003.1"/>
    <property type="molecule type" value="Genomic_DNA"/>
</dbReference>
<dbReference type="Pfam" id="PF00355">
    <property type="entry name" value="Rieske"/>
    <property type="match status" value="1"/>
</dbReference>
<dbReference type="SUPFAM" id="SSF50022">
    <property type="entry name" value="ISP domain"/>
    <property type="match status" value="1"/>
</dbReference>
<evidence type="ECO:0000259" key="5">
    <source>
        <dbReference type="PROSITE" id="PS51296"/>
    </source>
</evidence>
<dbReference type="GO" id="GO:0051537">
    <property type="term" value="F:2 iron, 2 sulfur cluster binding"/>
    <property type="evidence" value="ECO:0007669"/>
    <property type="project" value="UniProtKB-KW"/>
</dbReference>
<dbReference type="GO" id="GO:0046872">
    <property type="term" value="F:metal ion binding"/>
    <property type="evidence" value="ECO:0007669"/>
    <property type="project" value="UniProtKB-KW"/>
</dbReference>
<dbReference type="CDD" id="cd03467">
    <property type="entry name" value="Rieske"/>
    <property type="match status" value="1"/>
</dbReference>
<evidence type="ECO:0000256" key="1">
    <source>
        <dbReference type="ARBA" id="ARBA00022714"/>
    </source>
</evidence>
<keyword evidence="4" id="KW-0411">Iron-sulfur</keyword>
<dbReference type="InterPro" id="IPR017941">
    <property type="entry name" value="Rieske_2Fe-2S"/>
</dbReference>
<keyword evidence="1" id="KW-0001">2Fe-2S</keyword>
<organism evidence="6">
    <name type="scientific">Pseudonocardia dioxanivorans (strain ATCC 55486 / DSM 44775 / JCM 13855 / CB1190)</name>
    <dbReference type="NCBI Taxonomy" id="675635"/>
    <lineage>
        <taxon>Bacteria</taxon>
        <taxon>Bacillati</taxon>
        <taxon>Actinomycetota</taxon>
        <taxon>Actinomycetes</taxon>
        <taxon>Pseudonocardiales</taxon>
        <taxon>Pseudonocardiaceae</taxon>
        <taxon>Pseudonocardia</taxon>
    </lineage>
</organism>
<dbReference type="RefSeq" id="WP_014203892.1">
    <property type="nucleotide sequence ID" value="NZ_CP002596.1"/>
</dbReference>
<reference evidence="6" key="1">
    <citation type="journal article" date="2011" name="J. Bacteriol.">
        <title>Genome sequence of the 1,4-dioxane-degrading Pseudonocardia dioxanivorans strain CB1190.</title>
        <authorList>
            <person name="Sales C.M."/>
            <person name="Mahendra S."/>
            <person name="Grostern A."/>
            <person name="Parales R.E."/>
            <person name="Goodwin L.A."/>
            <person name="Woyke T."/>
            <person name="Nolan M."/>
            <person name="Lapidus A."/>
            <person name="Chertkov O."/>
            <person name="Ovchinnikova G."/>
            <person name="Sczyrba A."/>
            <person name="Alvarez-Cohen L."/>
        </authorList>
    </citation>
    <scope>NUCLEOTIDE SEQUENCE</scope>
    <source>
        <strain evidence="6">CB1190</strain>
        <plasmid evidence="6">pPSED02</plasmid>
    </source>
</reference>
<name>F2L730_PSEUX</name>
<dbReference type="AlphaFoldDB" id="F2L730"/>
<evidence type="ECO:0000256" key="2">
    <source>
        <dbReference type="ARBA" id="ARBA00022723"/>
    </source>
</evidence>